<dbReference type="Proteomes" id="UP000314982">
    <property type="component" value="Unassembled WGS sequence"/>
</dbReference>
<evidence type="ECO:0000256" key="1">
    <source>
        <dbReference type="SAM" id="SignalP"/>
    </source>
</evidence>
<dbReference type="Ensembl" id="ENSHHUT00000077440.1">
    <property type="protein sequence ID" value="ENSHHUP00000074985.1"/>
    <property type="gene ID" value="ENSHHUG00000043942.1"/>
</dbReference>
<reference evidence="2" key="3">
    <citation type="submission" date="2025-09" db="UniProtKB">
        <authorList>
            <consortium name="Ensembl"/>
        </authorList>
    </citation>
    <scope>IDENTIFICATION</scope>
</reference>
<proteinExistence type="predicted"/>
<evidence type="ECO:0000313" key="3">
    <source>
        <dbReference type="Proteomes" id="UP000314982"/>
    </source>
</evidence>
<reference evidence="3" key="1">
    <citation type="submission" date="2018-06" db="EMBL/GenBank/DDBJ databases">
        <title>Genome assembly of Danube salmon.</title>
        <authorList>
            <person name="Macqueen D.J."/>
            <person name="Gundappa M.K."/>
        </authorList>
    </citation>
    <scope>NUCLEOTIDE SEQUENCE [LARGE SCALE GENOMIC DNA]</scope>
</reference>
<protein>
    <submittedName>
        <fullName evidence="2">Uncharacterized protein</fullName>
    </submittedName>
</protein>
<dbReference type="STRING" id="62062.ENSHHUP00000074985"/>
<organism evidence="2 3">
    <name type="scientific">Hucho hucho</name>
    <name type="common">huchen</name>
    <dbReference type="NCBI Taxonomy" id="62062"/>
    <lineage>
        <taxon>Eukaryota</taxon>
        <taxon>Metazoa</taxon>
        <taxon>Chordata</taxon>
        <taxon>Craniata</taxon>
        <taxon>Vertebrata</taxon>
        <taxon>Euteleostomi</taxon>
        <taxon>Actinopterygii</taxon>
        <taxon>Neopterygii</taxon>
        <taxon>Teleostei</taxon>
        <taxon>Protacanthopterygii</taxon>
        <taxon>Salmoniformes</taxon>
        <taxon>Salmonidae</taxon>
        <taxon>Salmoninae</taxon>
        <taxon>Hucho</taxon>
    </lineage>
</organism>
<name>A0A4W5QM22_9TELE</name>
<sequence length="82" mass="8957">GLAFSLSLSLSLSLSQDGVYRGEKLINLKQIADEALEKCREKASATVTRCLVVKHHALRTQSGDVSNKLQVGPDFDQNTDIK</sequence>
<dbReference type="AlphaFoldDB" id="A0A4W5QM22"/>
<accession>A0A4W5QM22</accession>
<evidence type="ECO:0000313" key="2">
    <source>
        <dbReference type="Ensembl" id="ENSHHUP00000074985.1"/>
    </source>
</evidence>
<reference evidence="2" key="2">
    <citation type="submission" date="2025-08" db="UniProtKB">
        <authorList>
            <consortium name="Ensembl"/>
        </authorList>
    </citation>
    <scope>IDENTIFICATION</scope>
</reference>
<keyword evidence="3" id="KW-1185">Reference proteome</keyword>
<feature type="chain" id="PRO_5021385076" evidence="1">
    <location>
        <begin position="16"/>
        <end position="82"/>
    </location>
</feature>
<keyword evidence="1" id="KW-0732">Signal</keyword>
<feature type="signal peptide" evidence="1">
    <location>
        <begin position="1"/>
        <end position="15"/>
    </location>
</feature>